<reference evidence="2" key="1">
    <citation type="journal article" date="2019" name="Int. J. Syst. Evol. Microbiol.">
        <title>The Global Catalogue of Microorganisms (GCM) 10K type strain sequencing project: providing services to taxonomists for standard genome sequencing and annotation.</title>
        <authorList>
            <consortium name="The Broad Institute Genomics Platform"/>
            <consortium name="The Broad Institute Genome Sequencing Center for Infectious Disease"/>
            <person name="Wu L."/>
            <person name="Ma J."/>
        </authorList>
    </citation>
    <scope>NUCLEOTIDE SEQUENCE [LARGE SCALE GENOMIC DNA]</scope>
    <source>
        <strain evidence="2">KCTC 42953</strain>
    </source>
</reference>
<proteinExistence type="predicted"/>
<evidence type="ECO:0000313" key="2">
    <source>
        <dbReference type="Proteomes" id="UP001595533"/>
    </source>
</evidence>
<accession>A0ABV7J871</accession>
<dbReference type="EMBL" id="JBHRTS010000002">
    <property type="protein sequence ID" value="MFC3193352.1"/>
    <property type="molecule type" value="Genomic_DNA"/>
</dbReference>
<dbReference type="Proteomes" id="UP001595533">
    <property type="component" value="Unassembled WGS sequence"/>
</dbReference>
<name>A0ABV7J871_9GAMM</name>
<protein>
    <recommendedName>
        <fullName evidence="3">Secreted protein</fullName>
    </recommendedName>
</protein>
<gene>
    <name evidence="1" type="ORF">ACFODZ_03745</name>
</gene>
<organism evidence="1 2">
    <name type="scientific">Marinicella sediminis</name>
    <dbReference type="NCBI Taxonomy" id="1792834"/>
    <lineage>
        <taxon>Bacteria</taxon>
        <taxon>Pseudomonadati</taxon>
        <taxon>Pseudomonadota</taxon>
        <taxon>Gammaproteobacteria</taxon>
        <taxon>Lysobacterales</taxon>
        <taxon>Marinicellaceae</taxon>
        <taxon>Marinicella</taxon>
    </lineage>
</organism>
<keyword evidence="2" id="KW-1185">Reference proteome</keyword>
<sequence length="72" mass="8255">MKTSFSRRAIVWFSPGLLLLSTDMVVCRCCKPHPEGMRRLSVEPLLMIALVWLEAYSLLHRLSTGTHVTFNH</sequence>
<dbReference type="RefSeq" id="WP_157892673.1">
    <property type="nucleotide sequence ID" value="NZ_JBHRTS010000002.1"/>
</dbReference>
<comment type="caution">
    <text evidence="1">The sequence shown here is derived from an EMBL/GenBank/DDBJ whole genome shotgun (WGS) entry which is preliminary data.</text>
</comment>
<evidence type="ECO:0008006" key="3">
    <source>
        <dbReference type="Google" id="ProtNLM"/>
    </source>
</evidence>
<evidence type="ECO:0000313" key="1">
    <source>
        <dbReference type="EMBL" id="MFC3193352.1"/>
    </source>
</evidence>